<dbReference type="InterPro" id="IPR032567">
    <property type="entry name" value="RTL1-rel"/>
</dbReference>
<dbReference type="PANTHER" id="PTHR15503:SF22">
    <property type="entry name" value="TRANSPOSON TY3-I GAG POLYPROTEIN"/>
    <property type="match status" value="1"/>
</dbReference>
<dbReference type="AlphaFoldDB" id="A0A811Q559"/>
<protein>
    <recommendedName>
        <fullName evidence="1">Retrotransposon gag domain-containing protein</fullName>
    </recommendedName>
</protein>
<accession>A0A811Q559</accession>
<dbReference type="EMBL" id="CAJGYO010000009">
    <property type="protein sequence ID" value="CAD6254188.1"/>
    <property type="molecule type" value="Genomic_DNA"/>
</dbReference>
<keyword evidence="3" id="KW-1185">Reference proteome</keyword>
<dbReference type="InterPro" id="IPR005162">
    <property type="entry name" value="Retrotrans_gag_dom"/>
</dbReference>
<proteinExistence type="predicted"/>
<dbReference type="Proteomes" id="UP000604825">
    <property type="component" value="Unassembled WGS sequence"/>
</dbReference>
<dbReference type="Gene3D" id="2.40.70.10">
    <property type="entry name" value="Acid Proteases"/>
    <property type="match status" value="1"/>
</dbReference>
<gene>
    <name evidence="2" type="ORF">NCGR_LOCUS37794</name>
</gene>
<evidence type="ECO:0000313" key="3">
    <source>
        <dbReference type="Proteomes" id="UP000604825"/>
    </source>
</evidence>
<evidence type="ECO:0000259" key="1">
    <source>
        <dbReference type="Pfam" id="PF03732"/>
    </source>
</evidence>
<dbReference type="InterPro" id="IPR021109">
    <property type="entry name" value="Peptidase_aspartic_dom_sf"/>
</dbReference>
<dbReference type="Pfam" id="PF03732">
    <property type="entry name" value="Retrotrans_gag"/>
    <property type="match status" value="1"/>
</dbReference>
<organism evidence="2 3">
    <name type="scientific">Miscanthus lutarioriparius</name>
    <dbReference type="NCBI Taxonomy" id="422564"/>
    <lineage>
        <taxon>Eukaryota</taxon>
        <taxon>Viridiplantae</taxon>
        <taxon>Streptophyta</taxon>
        <taxon>Embryophyta</taxon>
        <taxon>Tracheophyta</taxon>
        <taxon>Spermatophyta</taxon>
        <taxon>Magnoliopsida</taxon>
        <taxon>Liliopsida</taxon>
        <taxon>Poales</taxon>
        <taxon>Poaceae</taxon>
        <taxon>PACMAD clade</taxon>
        <taxon>Panicoideae</taxon>
        <taxon>Andropogonodae</taxon>
        <taxon>Andropogoneae</taxon>
        <taxon>Saccharinae</taxon>
        <taxon>Miscanthus</taxon>
    </lineage>
</organism>
<sequence length="365" mass="41211">MDPVVHQMFDDLIHSFDAFRSEFDGLSARLDRRFTETEAVCSKHDSTVDRRLDSLEQFASAQYTAAIVADNWGGHFSERVSELEGRVHDLEMSVESEVQNISWESFSNLIHERFSHDQHELLLRQLFHIKHTSTVSDYIEKFTDLFEQLKAYNPNLDKLYFTTHFVDGLREDIRSVVMVARPQNLDTACTLALLQEEALDQGIRKEFKCSEASPFARTATIKGSLPLPLPPRRPQAVPDPVVEKRVPTKSTSIDDKLSTLRNYHRARGLCVRCGDKWALGHRTMQFKGSLLGRDVVILVDSGSSHSFLSSCLATGLPNLRPLPKPMTVRVADGGSILYSVEVSCAEWSVQGYSFHSTLRILQLGS</sequence>
<evidence type="ECO:0000313" key="2">
    <source>
        <dbReference type="EMBL" id="CAD6254188.1"/>
    </source>
</evidence>
<reference evidence="2" key="1">
    <citation type="submission" date="2020-10" db="EMBL/GenBank/DDBJ databases">
        <authorList>
            <person name="Han B."/>
            <person name="Lu T."/>
            <person name="Zhao Q."/>
            <person name="Huang X."/>
            <person name="Zhao Y."/>
        </authorList>
    </citation>
    <scope>NUCLEOTIDE SEQUENCE</scope>
</reference>
<feature type="domain" description="Retrotransposon gag" evidence="1">
    <location>
        <begin position="81"/>
        <end position="171"/>
    </location>
</feature>
<comment type="caution">
    <text evidence="2">The sequence shown here is derived from an EMBL/GenBank/DDBJ whole genome shotgun (WGS) entry which is preliminary data.</text>
</comment>
<dbReference type="OrthoDB" id="696591at2759"/>
<name>A0A811Q559_9POAL</name>
<dbReference type="PANTHER" id="PTHR15503">
    <property type="entry name" value="LDOC1 RELATED"/>
    <property type="match status" value="1"/>
</dbReference>